<evidence type="ECO:0000313" key="3">
    <source>
        <dbReference type="Proteomes" id="UP000032247"/>
    </source>
</evidence>
<dbReference type="Gene3D" id="3.40.50.11170">
    <property type="entry name" value="Uncharacterised protein PF08960, DUF1874"/>
    <property type="match status" value="1"/>
</dbReference>
<gene>
    <name evidence="2" type="ORF">SC09_Contig19orf00090</name>
    <name evidence="1" type="ORF">SC09_Contig25orf00600</name>
</gene>
<dbReference type="EMBL" id="JXBC01000004">
    <property type="protein sequence ID" value="KIU10764.1"/>
    <property type="molecule type" value="Genomic_DNA"/>
</dbReference>
<dbReference type="Pfam" id="PF08960">
    <property type="entry name" value="STIV_B116-like"/>
    <property type="match status" value="1"/>
</dbReference>
<dbReference type="AlphaFoldDB" id="A0A0D1JEC7"/>
<dbReference type="Proteomes" id="UP000032247">
    <property type="component" value="Unassembled WGS sequence"/>
</dbReference>
<evidence type="ECO:0000313" key="1">
    <source>
        <dbReference type="EMBL" id="KIU10764.1"/>
    </source>
</evidence>
<dbReference type="EMBL" id="JXBC01000002">
    <property type="protein sequence ID" value="KIU11843.1"/>
    <property type="molecule type" value="Genomic_DNA"/>
</dbReference>
<sequence length="108" mass="12915">MEIALLNSLVVTVPGFYKAEKITLEDAQQWLKYYEGRYKSFIGHKSTAQFLQELLGIKVEQNRKIFRHMKYQKAICFSLNERYPENVVLSKKDLEKARYQFYLLTRLD</sequence>
<dbReference type="PATRIC" id="fig|1423.173.peg.2874"/>
<proteinExistence type="predicted"/>
<dbReference type="InterPro" id="IPR037236">
    <property type="entry name" value="STIV_B116-like_sf"/>
</dbReference>
<comment type="caution">
    <text evidence="1">The sequence shown here is derived from an EMBL/GenBank/DDBJ whole genome shotgun (WGS) entry which is preliminary data.</text>
</comment>
<reference evidence="1 3" key="1">
    <citation type="submission" date="2014-12" db="EMBL/GenBank/DDBJ databases">
        <title>Comparative genome analysis of Bacillus coagulans HM-08, Clostridium butyricum HM-68, Bacillus subtilis HM-66 and Bacillus licheniformis BL-09.</title>
        <authorList>
            <person name="Zhang H."/>
        </authorList>
    </citation>
    <scope>NUCLEOTIDE SEQUENCE [LARGE SCALE GENOMIC DNA]</scope>
    <source>
        <strain evidence="1 3">HM-66</strain>
    </source>
</reference>
<evidence type="ECO:0000313" key="2">
    <source>
        <dbReference type="EMBL" id="KIU11843.1"/>
    </source>
</evidence>
<protein>
    <submittedName>
        <fullName evidence="1">Uncharacterized protein</fullName>
    </submittedName>
</protein>
<dbReference type="InterPro" id="IPR015055">
    <property type="entry name" value="STIV_B116-like"/>
</dbReference>
<organism evidence="1 3">
    <name type="scientific">Bacillus subtilis</name>
    <dbReference type="NCBI Taxonomy" id="1423"/>
    <lineage>
        <taxon>Bacteria</taxon>
        <taxon>Bacillati</taxon>
        <taxon>Bacillota</taxon>
        <taxon>Bacilli</taxon>
        <taxon>Bacillales</taxon>
        <taxon>Bacillaceae</taxon>
        <taxon>Bacillus</taxon>
    </lineage>
</organism>
<dbReference type="SUPFAM" id="SSF143602">
    <property type="entry name" value="STIV B116-like"/>
    <property type="match status" value="1"/>
</dbReference>
<dbReference type="RefSeq" id="WP_014662881.1">
    <property type="nucleotide sequence ID" value="NZ_CAXHXQ010000001.1"/>
</dbReference>
<name>A0A0D1JEC7_BACIU</name>
<accession>A0A0D1JEC7</accession>